<keyword evidence="5 10" id="KW-0812">Transmembrane</keyword>
<dbReference type="PIRSF" id="PIRSF500217">
    <property type="entry name" value="AlgI"/>
    <property type="match status" value="1"/>
</dbReference>
<evidence type="ECO:0000313" key="12">
    <source>
        <dbReference type="Proteomes" id="UP001163152"/>
    </source>
</evidence>
<evidence type="ECO:0000313" key="11">
    <source>
        <dbReference type="EMBL" id="WAL61062.1"/>
    </source>
</evidence>
<protein>
    <submittedName>
        <fullName evidence="11">MBOAT family protein</fullName>
    </submittedName>
</protein>
<dbReference type="PANTHER" id="PTHR13285">
    <property type="entry name" value="ACYLTRANSFERASE"/>
    <property type="match status" value="1"/>
</dbReference>
<feature type="transmembrane region" description="Helical" evidence="10">
    <location>
        <begin position="151"/>
        <end position="172"/>
    </location>
</feature>
<evidence type="ECO:0000256" key="9">
    <source>
        <dbReference type="PIRNR" id="PIRNR016636"/>
    </source>
</evidence>
<sequence>MLFNSVEFIVWFLPATLLLFFQIGRFGYYRLAIAWLFAASLIFYSWWNPINLIVLIGSILFNFAIGAGLSRSPLHSSLKQAGLALGIGSNLALIGYFKYASFLAETTNAVLQTNFYLGEIILPLGISFFTFQQIAYLIDSYRGEVTSSYTLLDYCLFVAFFPQLIAGPLLHHKEIISQFTNKSIFQIQPNNFAIGLTIFAIGLFKKIVFADTVAVYANQTFATVADGELLTLIEAWIGALSYSLQLYFDFSGYSDMAIGLGKLFNLQLQINFNSPYKATSIIDFWRRWHITLSNYLRDYLYIPLGGSRKGNVRRYINLMITMVLCGLWHGAGWTFIIWGGLQGVYLLINHRWRSLQPTELETALQHPLWRHTSHWLITFVAVVVGWVIFRAPNLNIAVEMLKSMACFNGISLPESFQSDLLQTLGFQFEGWLPNLSIEIEQLDDVNEVEPAMIFTVLAIQFIVVRFLPNTQQWMNYDASISEQVSNISIFFQQQFQKTWHWQPTQFWAIVTALMTATALLNLAKVSEFLYFEF</sequence>
<keyword evidence="7 9" id="KW-0472">Membrane</keyword>
<evidence type="ECO:0000256" key="8">
    <source>
        <dbReference type="ARBA" id="ARBA00023315"/>
    </source>
</evidence>
<dbReference type="GO" id="GO:0005886">
    <property type="term" value="C:plasma membrane"/>
    <property type="evidence" value="ECO:0007669"/>
    <property type="project" value="UniProtKB-SubCell"/>
</dbReference>
<proteinExistence type="inferred from homology"/>
<feature type="transmembrane region" description="Helical" evidence="10">
    <location>
        <begin position="6"/>
        <end position="21"/>
    </location>
</feature>
<evidence type="ECO:0000256" key="5">
    <source>
        <dbReference type="ARBA" id="ARBA00022692"/>
    </source>
</evidence>
<name>A0A9E8ZFY4_9CYAN</name>
<keyword evidence="8 9" id="KW-0012">Acyltransferase</keyword>
<dbReference type="GO" id="GO:0042121">
    <property type="term" value="P:alginic acid biosynthetic process"/>
    <property type="evidence" value="ECO:0007669"/>
    <property type="project" value="InterPro"/>
</dbReference>
<dbReference type="EMBL" id="CP113797">
    <property type="protein sequence ID" value="WAL61062.1"/>
    <property type="molecule type" value="Genomic_DNA"/>
</dbReference>
<accession>A0A9E8ZFY4</accession>
<dbReference type="Pfam" id="PF03062">
    <property type="entry name" value="MBOAT"/>
    <property type="match status" value="1"/>
</dbReference>
<dbReference type="PANTHER" id="PTHR13285:SF23">
    <property type="entry name" value="TEICHOIC ACID D-ALANYLTRANSFERASE"/>
    <property type="match status" value="1"/>
</dbReference>
<dbReference type="PIRSF" id="PIRSF016636">
    <property type="entry name" value="AlgI_DltB"/>
    <property type="match status" value="1"/>
</dbReference>
<reference evidence="11" key="1">
    <citation type="submission" date="2022-12" db="EMBL/GenBank/DDBJ databases">
        <title>Polyphasic identification of a Novel Hot-Spring Cyanobacterium Ocullathermofonsia sinensis gen nov. sp. nov. and Genomic Insights on its Adaptations to the Thermal Habitat.</title>
        <authorList>
            <person name="Daroch M."/>
            <person name="Tang J."/>
            <person name="Jiang Y."/>
        </authorList>
    </citation>
    <scope>NUCLEOTIDE SEQUENCE</scope>
    <source>
        <strain evidence="11">PKUAC-SCTA174</strain>
    </source>
</reference>
<dbReference type="InterPro" id="IPR024194">
    <property type="entry name" value="Ac/AlaTfrase_AlgI/DltB"/>
</dbReference>
<feature type="transmembrane region" description="Helical" evidence="10">
    <location>
        <begin position="315"/>
        <end position="348"/>
    </location>
</feature>
<feature type="transmembrane region" description="Helical" evidence="10">
    <location>
        <begin position="120"/>
        <end position="139"/>
    </location>
</feature>
<comment type="subcellular location">
    <subcellularLocation>
        <location evidence="1">Cell membrane</location>
        <topology evidence="1">Multi-pass membrane protein</topology>
    </subcellularLocation>
</comment>
<evidence type="ECO:0000256" key="4">
    <source>
        <dbReference type="ARBA" id="ARBA00022679"/>
    </source>
</evidence>
<dbReference type="Proteomes" id="UP001163152">
    <property type="component" value="Chromosome"/>
</dbReference>
<dbReference type="GO" id="GO:0016746">
    <property type="term" value="F:acyltransferase activity"/>
    <property type="evidence" value="ECO:0007669"/>
    <property type="project" value="UniProtKB-KW"/>
</dbReference>
<evidence type="ECO:0000256" key="1">
    <source>
        <dbReference type="ARBA" id="ARBA00004651"/>
    </source>
</evidence>
<feature type="transmembrane region" description="Helical" evidence="10">
    <location>
        <begin position="52"/>
        <end position="69"/>
    </location>
</feature>
<dbReference type="InterPro" id="IPR028362">
    <property type="entry name" value="AlgI"/>
</dbReference>
<organism evidence="11 12">
    <name type="scientific">Thermocoleostomius sinensis A174</name>
    <dbReference type="NCBI Taxonomy" id="2016057"/>
    <lineage>
        <taxon>Bacteria</taxon>
        <taxon>Bacillati</taxon>
        <taxon>Cyanobacteriota</taxon>
        <taxon>Cyanophyceae</taxon>
        <taxon>Oculatellales</taxon>
        <taxon>Oculatellaceae</taxon>
        <taxon>Thermocoleostomius</taxon>
    </lineage>
</organism>
<keyword evidence="6 10" id="KW-1133">Transmembrane helix</keyword>
<dbReference type="InterPro" id="IPR004299">
    <property type="entry name" value="MBOAT_fam"/>
</dbReference>
<evidence type="ECO:0000256" key="2">
    <source>
        <dbReference type="ARBA" id="ARBA00010323"/>
    </source>
</evidence>
<evidence type="ECO:0000256" key="6">
    <source>
        <dbReference type="ARBA" id="ARBA00022989"/>
    </source>
</evidence>
<feature type="transmembrane region" description="Helical" evidence="10">
    <location>
        <begin position="229"/>
        <end position="248"/>
    </location>
</feature>
<dbReference type="InterPro" id="IPR051085">
    <property type="entry name" value="MB_O-acyltransferase"/>
</dbReference>
<dbReference type="RefSeq" id="WP_268611017.1">
    <property type="nucleotide sequence ID" value="NZ_CP113797.1"/>
</dbReference>
<evidence type="ECO:0000256" key="10">
    <source>
        <dbReference type="SAM" id="Phobius"/>
    </source>
</evidence>
<keyword evidence="3 9" id="KW-1003">Cell membrane</keyword>
<feature type="transmembrane region" description="Helical" evidence="10">
    <location>
        <begin position="368"/>
        <end position="389"/>
    </location>
</feature>
<feature type="transmembrane region" description="Helical" evidence="10">
    <location>
        <begin position="81"/>
        <end position="100"/>
    </location>
</feature>
<evidence type="ECO:0000256" key="3">
    <source>
        <dbReference type="ARBA" id="ARBA00022475"/>
    </source>
</evidence>
<feature type="transmembrane region" description="Helical" evidence="10">
    <location>
        <begin position="506"/>
        <end position="523"/>
    </location>
</feature>
<feature type="transmembrane region" description="Helical" evidence="10">
    <location>
        <begin position="192"/>
        <end position="217"/>
    </location>
</feature>
<comment type="similarity">
    <text evidence="2 9">Belongs to the membrane-bound acyltransferase family.</text>
</comment>
<keyword evidence="12" id="KW-1185">Reference proteome</keyword>
<keyword evidence="4 9" id="KW-0808">Transferase</keyword>
<gene>
    <name evidence="11" type="ORF">OXH18_03410</name>
</gene>
<dbReference type="AlphaFoldDB" id="A0A9E8ZFY4"/>
<dbReference type="KEGG" id="tsin:OXH18_03410"/>
<evidence type="ECO:0000256" key="7">
    <source>
        <dbReference type="ARBA" id="ARBA00023136"/>
    </source>
</evidence>